<sequence length="77" mass="7692">MPLTESYDDHLPPEGRAAAARDTGEVGGPAGSDDAAPTADVGVDTATDAADDGGAPEPEPVLPEPVRQRIVTLTAAV</sequence>
<feature type="region of interest" description="Disordered" evidence="1">
    <location>
        <begin position="1"/>
        <end position="77"/>
    </location>
</feature>
<keyword evidence="3" id="KW-1185">Reference proteome</keyword>
<proteinExistence type="predicted"/>
<evidence type="ECO:0000313" key="2">
    <source>
        <dbReference type="EMBL" id="MFD0787547.1"/>
    </source>
</evidence>
<evidence type="ECO:0000313" key="3">
    <source>
        <dbReference type="Proteomes" id="UP001597053"/>
    </source>
</evidence>
<evidence type="ECO:0000256" key="1">
    <source>
        <dbReference type="SAM" id="MobiDB-lite"/>
    </source>
</evidence>
<feature type="compositionally biased region" description="Low complexity" evidence="1">
    <location>
        <begin position="33"/>
        <end position="56"/>
    </location>
</feature>
<comment type="caution">
    <text evidence="2">The sequence shown here is derived from an EMBL/GenBank/DDBJ whole genome shotgun (WGS) entry which is preliminary data.</text>
</comment>
<protein>
    <submittedName>
        <fullName evidence="2">Uncharacterized protein</fullName>
    </submittedName>
</protein>
<organism evidence="2 3">
    <name type="scientific">Micromonospora azadirachtae</name>
    <dbReference type="NCBI Taxonomy" id="1970735"/>
    <lineage>
        <taxon>Bacteria</taxon>
        <taxon>Bacillati</taxon>
        <taxon>Actinomycetota</taxon>
        <taxon>Actinomycetes</taxon>
        <taxon>Micromonosporales</taxon>
        <taxon>Micromonosporaceae</taxon>
        <taxon>Micromonospora</taxon>
    </lineage>
</organism>
<reference evidence="3" key="1">
    <citation type="journal article" date="2019" name="Int. J. Syst. Evol. Microbiol.">
        <title>The Global Catalogue of Microorganisms (GCM) 10K type strain sequencing project: providing services to taxonomists for standard genome sequencing and annotation.</title>
        <authorList>
            <consortium name="The Broad Institute Genomics Platform"/>
            <consortium name="The Broad Institute Genome Sequencing Center for Infectious Disease"/>
            <person name="Wu L."/>
            <person name="Ma J."/>
        </authorList>
    </citation>
    <scope>NUCLEOTIDE SEQUENCE [LARGE SCALE GENOMIC DNA]</scope>
    <source>
        <strain evidence="3">JCM 32148</strain>
    </source>
</reference>
<dbReference type="EMBL" id="JBHTHM010002079">
    <property type="protein sequence ID" value="MFD0787547.1"/>
    <property type="molecule type" value="Genomic_DNA"/>
</dbReference>
<accession>A0ABW3A9I0</accession>
<gene>
    <name evidence="2" type="ORF">ACFQZ8_26900</name>
</gene>
<name>A0ABW3A9I0_9ACTN</name>
<feature type="non-terminal residue" evidence="2">
    <location>
        <position position="77"/>
    </location>
</feature>
<dbReference type="Proteomes" id="UP001597053">
    <property type="component" value="Unassembled WGS sequence"/>
</dbReference>